<evidence type="ECO:0000256" key="7">
    <source>
        <dbReference type="ARBA" id="ARBA00023054"/>
    </source>
</evidence>
<dbReference type="GO" id="GO:0007399">
    <property type="term" value="P:nervous system development"/>
    <property type="evidence" value="ECO:0007669"/>
    <property type="project" value="UniProtKB-KW"/>
</dbReference>
<keyword evidence="5" id="KW-0217">Developmental protein</keyword>
<dbReference type="FunCoup" id="A0A4W3IH91">
    <property type="interactions" value="15"/>
</dbReference>
<sequence length="628" mass="71970">MATIQTLTLASDSTTSHCRDVYPLSPADEKYIMGSVGSLVAEKSELPGNGLKRNGNTYNLRQQDGLFKKGLSQKELLNYLNSTKNGSKTEKRIASSSSSMDRERCHKVQQNEIFGRLCYKDGKKIDLTKNSFPVGGKFEKSRFRPSAFKPVVPKNFSSMQNLYPPQSKELSDSTASLDVFSKTELSPLRNRSEKKDYFRTVSQEEDMSDSGRNSMTSLPPCGTGVKHHVGQISASMSQINHVGSNCVDGGSLRSKDASNCDSGRFSCKSMAVLNRLNPLGNMPPSCELSLSMEDFMQELEDRLHEKELELKQMRKNLNESEDAIAQVFEDKQRLWEKEMEELKRVYATKLQQVTQQAQHTQRTLQLQVFKVQQEKEKLQEDFDKLLGECEGLKTHCTSYKQEQDDLNPRLEETRWEVCQKVGEIALLKQQLRDSQAEVAQKLSEIFNLKTQFREVRLELSAKDEHISLLKGAVQSRSVVLARRTSNLHQQEEAILIQETALRKDGTPETMRVFLCGETDDLKFRGLQEENTQNLVLQVEQLKAELLLERRQCEAQATSFQMERSTWQEEKEKVIKYQKQLQSSYLEMYQRNQILEQEIQEIAAKLELTNMVDVKQNLPWIERIESSEI</sequence>
<organism evidence="11 12">
    <name type="scientific">Callorhinchus milii</name>
    <name type="common">Ghost shark</name>
    <dbReference type="NCBI Taxonomy" id="7868"/>
    <lineage>
        <taxon>Eukaryota</taxon>
        <taxon>Metazoa</taxon>
        <taxon>Chordata</taxon>
        <taxon>Craniata</taxon>
        <taxon>Vertebrata</taxon>
        <taxon>Chondrichthyes</taxon>
        <taxon>Holocephali</taxon>
        <taxon>Chimaeriformes</taxon>
        <taxon>Callorhinchidae</taxon>
        <taxon>Callorhinchus</taxon>
    </lineage>
</organism>
<dbReference type="InterPro" id="IPR033571">
    <property type="entry name" value="N4BP3"/>
</dbReference>
<gene>
    <name evidence="11" type="primary">n4bp3</name>
</gene>
<dbReference type="OMA" id="FSCKSMA"/>
<evidence type="ECO:0000256" key="3">
    <source>
        <dbReference type="ARBA" id="ARBA00004541"/>
    </source>
</evidence>
<feature type="coiled-coil region" evidence="10">
    <location>
        <begin position="296"/>
        <end position="395"/>
    </location>
</feature>
<dbReference type="CTD" id="23138"/>
<dbReference type="PANTHER" id="PTHR32274:SF1">
    <property type="entry name" value="NEDD4-BINDING PROTEIN 3"/>
    <property type="match status" value="1"/>
</dbReference>
<protein>
    <submittedName>
        <fullName evidence="11">NEDD4 binding protein 3</fullName>
    </submittedName>
</protein>
<evidence type="ECO:0000256" key="5">
    <source>
        <dbReference type="ARBA" id="ARBA00022473"/>
    </source>
</evidence>
<proteinExistence type="inferred from homology"/>
<dbReference type="InParanoid" id="A0A4W3IH91"/>
<keyword evidence="6" id="KW-0524">Neurogenesis</keyword>
<comment type="subcellular location">
    <subcellularLocation>
        <location evidence="2">Cell projection</location>
        <location evidence="2">Axon</location>
    </subcellularLocation>
    <subcellularLocation>
        <location evidence="1">Cell projection</location>
        <location evidence="1">Dendrite</location>
    </subcellularLocation>
    <subcellularLocation>
        <location evidence="3">Cytoplasmic vesicle</location>
    </subcellularLocation>
</comment>
<dbReference type="PANTHER" id="PTHR32274">
    <property type="entry name" value="NEDD4-BINDING PROTEIN 3"/>
    <property type="match status" value="1"/>
</dbReference>
<dbReference type="Pfam" id="PF06818">
    <property type="entry name" value="Fez1"/>
    <property type="match status" value="1"/>
</dbReference>
<keyword evidence="8" id="KW-0966">Cell projection</keyword>
<evidence type="ECO:0000256" key="10">
    <source>
        <dbReference type="SAM" id="Coils"/>
    </source>
</evidence>
<dbReference type="RefSeq" id="XP_007908070.1">
    <property type="nucleotide sequence ID" value="XM_007909879.2"/>
</dbReference>
<dbReference type="GeneTree" id="ENSGT00940000158603"/>
<dbReference type="GO" id="GO:0030424">
    <property type="term" value="C:axon"/>
    <property type="evidence" value="ECO:0007669"/>
    <property type="project" value="UniProtKB-SubCell"/>
</dbReference>
<dbReference type="KEGG" id="cmk:103189467"/>
<evidence type="ECO:0000313" key="12">
    <source>
        <dbReference type="Proteomes" id="UP000314986"/>
    </source>
</evidence>
<evidence type="ECO:0000256" key="2">
    <source>
        <dbReference type="ARBA" id="ARBA00004489"/>
    </source>
</evidence>
<keyword evidence="7 10" id="KW-0175">Coiled coil</keyword>
<comment type="similarity">
    <text evidence="4">Belongs to the N4BP3 family.</text>
</comment>
<dbReference type="Proteomes" id="UP000314986">
    <property type="component" value="Unassembled WGS sequence"/>
</dbReference>
<dbReference type="GO" id="GO:0030425">
    <property type="term" value="C:dendrite"/>
    <property type="evidence" value="ECO:0007669"/>
    <property type="project" value="UniProtKB-SubCell"/>
</dbReference>
<evidence type="ECO:0000313" key="11">
    <source>
        <dbReference type="Ensembl" id="ENSCMIP00000029624.1"/>
    </source>
</evidence>
<dbReference type="OrthoDB" id="10030037at2759"/>
<keyword evidence="12" id="KW-1185">Reference proteome</keyword>
<evidence type="ECO:0000256" key="6">
    <source>
        <dbReference type="ARBA" id="ARBA00022902"/>
    </source>
</evidence>
<accession>A0A4W3IH91</accession>
<name>A0A4W3IH91_CALMI</name>
<evidence type="ECO:0000256" key="8">
    <source>
        <dbReference type="ARBA" id="ARBA00023273"/>
    </source>
</evidence>
<dbReference type="AlphaFoldDB" id="A0A4W3IH91"/>
<evidence type="ECO:0000256" key="1">
    <source>
        <dbReference type="ARBA" id="ARBA00004279"/>
    </source>
</evidence>
<reference evidence="11" key="4">
    <citation type="submission" date="2025-08" db="UniProtKB">
        <authorList>
            <consortium name="Ensembl"/>
        </authorList>
    </citation>
    <scope>IDENTIFICATION</scope>
</reference>
<dbReference type="Ensembl" id="ENSCMIT00000030090.1">
    <property type="protein sequence ID" value="ENSCMIP00000029624.1"/>
    <property type="gene ID" value="ENSCMIG00000012799.1"/>
</dbReference>
<reference evidence="11" key="5">
    <citation type="submission" date="2025-09" db="UniProtKB">
        <authorList>
            <consortium name="Ensembl"/>
        </authorList>
    </citation>
    <scope>IDENTIFICATION</scope>
</reference>
<dbReference type="GO" id="GO:0031410">
    <property type="term" value="C:cytoplasmic vesicle"/>
    <property type="evidence" value="ECO:0007669"/>
    <property type="project" value="UniProtKB-SubCell"/>
</dbReference>
<evidence type="ECO:0000256" key="4">
    <source>
        <dbReference type="ARBA" id="ARBA00010640"/>
    </source>
</evidence>
<reference evidence="12" key="1">
    <citation type="journal article" date="2006" name="Science">
        <title>Ancient noncoding elements conserved in the human genome.</title>
        <authorList>
            <person name="Venkatesh B."/>
            <person name="Kirkness E.F."/>
            <person name="Loh Y.H."/>
            <person name="Halpern A.L."/>
            <person name="Lee A.P."/>
            <person name="Johnson J."/>
            <person name="Dandona N."/>
            <person name="Viswanathan L.D."/>
            <person name="Tay A."/>
            <person name="Venter J.C."/>
            <person name="Strausberg R.L."/>
            <person name="Brenner S."/>
        </authorList>
    </citation>
    <scope>NUCLEOTIDE SEQUENCE [LARGE SCALE GENOMIC DNA]</scope>
</reference>
<dbReference type="GeneID" id="103189467"/>
<keyword evidence="9" id="KW-0968">Cytoplasmic vesicle</keyword>
<evidence type="ECO:0000256" key="9">
    <source>
        <dbReference type="ARBA" id="ARBA00023329"/>
    </source>
</evidence>
<reference evidence="12" key="3">
    <citation type="journal article" date="2014" name="Nature">
        <title>Elephant shark genome provides unique insights into gnathostome evolution.</title>
        <authorList>
            <consortium name="International Elephant Shark Genome Sequencing Consortium"/>
            <person name="Venkatesh B."/>
            <person name="Lee A.P."/>
            <person name="Ravi V."/>
            <person name="Maurya A.K."/>
            <person name="Lian M.M."/>
            <person name="Swann J.B."/>
            <person name="Ohta Y."/>
            <person name="Flajnik M.F."/>
            <person name="Sutoh Y."/>
            <person name="Kasahara M."/>
            <person name="Hoon S."/>
            <person name="Gangu V."/>
            <person name="Roy S.W."/>
            <person name="Irimia M."/>
            <person name="Korzh V."/>
            <person name="Kondrychyn I."/>
            <person name="Lim Z.W."/>
            <person name="Tay B.H."/>
            <person name="Tohari S."/>
            <person name="Kong K.W."/>
            <person name="Ho S."/>
            <person name="Lorente-Galdos B."/>
            <person name="Quilez J."/>
            <person name="Marques-Bonet T."/>
            <person name="Raney B.J."/>
            <person name="Ingham P.W."/>
            <person name="Tay A."/>
            <person name="Hillier L.W."/>
            <person name="Minx P."/>
            <person name="Boehm T."/>
            <person name="Wilson R.K."/>
            <person name="Brenner S."/>
            <person name="Warren W.C."/>
        </authorList>
    </citation>
    <scope>NUCLEOTIDE SEQUENCE [LARGE SCALE GENOMIC DNA]</scope>
</reference>
<reference evidence="12" key="2">
    <citation type="journal article" date="2007" name="PLoS Biol.">
        <title>Survey sequencing and comparative analysis of the elephant shark (Callorhinchus milii) genome.</title>
        <authorList>
            <person name="Venkatesh B."/>
            <person name="Kirkness E.F."/>
            <person name="Loh Y.H."/>
            <person name="Halpern A.L."/>
            <person name="Lee A.P."/>
            <person name="Johnson J."/>
            <person name="Dandona N."/>
            <person name="Viswanathan L.D."/>
            <person name="Tay A."/>
            <person name="Venter J.C."/>
            <person name="Strausberg R.L."/>
            <person name="Brenner S."/>
        </authorList>
    </citation>
    <scope>NUCLEOTIDE SEQUENCE [LARGE SCALE GENOMIC DNA]</scope>
</reference>